<keyword evidence="1" id="KW-0805">Transcription regulation</keyword>
<dbReference type="Gene3D" id="1.10.10.60">
    <property type="entry name" value="Homeodomain-like"/>
    <property type="match status" value="1"/>
</dbReference>
<dbReference type="SMART" id="SM00342">
    <property type="entry name" value="HTH_ARAC"/>
    <property type="match status" value="1"/>
</dbReference>
<dbReference type="InterPro" id="IPR018060">
    <property type="entry name" value="HTH_AraC"/>
</dbReference>
<dbReference type="Proteomes" id="UP000284120">
    <property type="component" value="Unassembled WGS sequence"/>
</dbReference>
<keyword evidence="2" id="KW-0238">DNA-binding</keyword>
<gene>
    <name evidence="5" type="ORF">DPV69_04775</name>
</gene>
<dbReference type="PANTHER" id="PTHR43280:SF32">
    <property type="entry name" value="TRANSCRIPTIONAL REGULATORY PROTEIN"/>
    <property type="match status" value="1"/>
</dbReference>
<evidence type="ECO:0000313" key="5">
    <source>
        <dbReference type="EMBL" id="RWU10657.1"/>
    </source>
</evidence>
<dbReference type="Pfam" id="PF12833">
    <property type="entry name" value="HTH_18"/>
    <property type="match status" value="1"/>
</dbReference>
<dbReference type="GO" id="GO:0003700">
    <property type="term" value="F:DNA-binding transcription factor activity"/>
    <property type="evidence" value="ECO:0007669"/>
    <property type="project" value="InterPro"/>
</dbReference>
<dbReference type="EMBL" id="SAYW01000001">
    <property type="protein sequence ID" value="RWU10657.1"/>
    <property type="molecule type" value="Genomic_DNA"/>
</dbReference>
<evidence type="ECO:0000259" key="4">
    <source>
        <dbReference type="PROSITE" id="PS01124"/>
    </source>
</evidence>
<evidence type="ECO:0000256" key="1">
    <source>
        <dbReference type="ARBA" id="ARBA00023015"/>
    </source>
</evidence>
<feature type="domain" description="HTH araC/xylS-type" evidence="4">
    <location>
        <begin position="2"/>
        <end position="102"/>
    </location>
</feature>
<keyword evidence="6" id="KW-1185">Reference proteome</keyword>
<proteinExistence type="predicted"/>
<sequence>MSEFMALVDLNYRSQRRTAFYARHMAMSPKRLNRLCREEWGVGKNCFEVVMGRLLSEAEFLLLSSDMEVKAIGYELGFVTPQNFIMYFIRWRGMTPLAFREKGRGK</sequence>
<keyword evidence="3" id="KW-0804">Transcription</keyword>
<protein>
    <submittedName>
        <fullName evidence="5">AraC family transcriptional regulator</fullName>
    </submittedName>
</protein>
<comment type="caution">
    <text evidence="5">The sequence shown here is derived from an EMBL/GenBank/DDBJ whole genome shotgun (WGS) entry which is preliminary data.</text>
</comment>
<evidence type="ECO:0000256" key="2">
    <source>
        <dbReference type="ARBA" id="ARBA00023125"/>
    </source>
</evidence>
<dbReference type="SUPFAM" id="SSF46689">
    <property type="entry name" value="Homeodomain-like"/>
    <property type="match status" value="1"/>
</dbReference>
<dbReference type="GO" id="GO:0043565">
    <property type="term" value="F:sequence-specific DNA binding"/>
    <property type="evidence" value="ECO:0007669"/>
    <property type="project" value="InterPro"/>
</dbReference>
<accession>A0A443Z298</accession>
<name>A0A443Z298_9SPHI</name>
<reference evidence="5 6" key="1">
    <citation type="submission" date="2018-06" db="EMBL/GenBank/DDBJ databases">
        <title>Pedobacter endophyticus sp. nov., an endophytic bacterium isolated from a leaf of Triticum aestivum.</title>
        <authorList>
            <person name="Zhang L."/>
        </authorList>
    </citation>
    <scope>NUCLEOTIDE SEQUENCE [LARGE SCALE GENOMIC DNA]</scope>
    <source>
        <strain evidence="5 6">CM134L-2</strain>
    </source>
</reference>
<dbReference type="AlphaFoldDB" id="A0A443Z298"/>
<organism evidence="5 6">
    <name type="scientific">Pedobacter chitinilyticus</name>
    <dbReference type="NCBI Taxonomy" id="2233776"/>
    <lineage>
        <taxon>Bacteria</taxon>
        <taxon>Pseudomonadati</taxon>
        <taxon>Bacteroidota</taxon>
        <taxon>Sphingobacteriia</taxon>
        <taxon>Sphingobacteriales</taxon>
        <taxon>Sphingobacteriaceae</taxon>
        <taxon>Pedobacter</taxon>
    </lineage>
</organism>
<evidence type="ECO:0000313" key="6">
    <source>
        <dbReference type="Proteomes" id="UP000284120"/>
    </source>
</evidence>
<evidence type="ECO:0000256" key="3">
    <source>
        <dbReference type="ARBA" id="ARBA00023163"/>
    </source>
</evidence>
<dbReference type="PROSITE" id="PS01124">
    <property type="entry name" value="HTH_ARAC_FAMILY_2"/>
    <property type="match status" value="1"/>
</dbReference>
<dbReference type="PANTHER" id="PTHR43280">
    <property type="entry name" value="ARAC-FAMILY TRANSCRIPTIONAL REGULATOR"/>
    <property type="match status" value="1"/>
</dbReference>
<dbReference type="InterPro" id="IPR009057">
    <property type="entry name" value="Homeodomain-like_sf"/>
</dbReference>